<dbReference type="Pfam" id="PF00327">
    <property type="entry name" value="Ribosomal_L30"/>
    <property type="match status" value="1"/>
</dbReference>
<dbReference type="GO" id="GO:0003735">
    <property type="term" value="F:structural constituent of ribosome"/>
    <property type="evidence" value="ECO:0007669"/>
    <property type="project" value="InterPro"/>
</dbReference>
<dbReference type="EMBL" id="SNRY01010761">
    <property type="protein sequence ID" value="KAA6305362.1"/>
    <property type="molecule type" value="Genomic_DNA"/>
</dbReference>
<evidence type="ECO:0000313" key="5">
    <source>
        <dbReference type="EMBL" id="KAA6305362.1"/>
    </source>
</evidence>
<keyword evidence="3" id="KW-0687">Ribonucleoprotein</keyword>
<sequence>MQEWLPRIEGLVLKKYLEDKGYIMSTIKIKQVKSRIDAPANQRKILDALGLRKLNRVVEHEETPSIIGMVNKVKHLVIIVK</sequence>
<protein>
    <submittedName>
        <fullName evidence="5">50S ribosomal protein L30</fullName>
    </submittedName>
</protein>
<dbReference type="AlphaFoldDB" id="A0A5J4P7V1"/>
<comment type="similarity">
    <text evidence="1">Belongs to the universal ribosomal protein uL30 family.</text>
</comment>
<dbReference type="CDD" id="cd01658">
    <property type="entry name" value="Ribosomal_L30"/>
    <property type="match status" value="1"/>
</dbReference>
<keyword evidence="2 5" id="KW-0689">Ribosomal protein</keyword>
<reference evidence="5" key="1">
    <citation type="submission" date="2019-03" db="EMBL/GenBank/DDBJ databases">
        <title>Single cell metagenomics reveals metabolic interactions within the superorganism composed of flagellate Streblomastix strix and complex community of Bacteroidetes bacteria on its surface.</title>
        <authorList>
            <person name="Treitli S.C."/>
            <person name="Kolisko M."/>
            <person name="Husnik F."/>
            <person name="Keeling P."/>
            <person name="Hampl V."/>
        </authorList>
    </citation>
    <scope>NUCLEOTIDE SEQUENCE</scope>
    <source>
        <strain evidence="5">STM</strain>
    </source>
</reference>
<accession>A0A5J4P7V1</accession>
<dbReference type="GO" id="GO:0022625">
    <property type="term" value="C:cytosolic large ribosomal subunit"/>
    <property type="evidence" value="ECO:0007669"/>
    <property type="project" value="TreeGrafter"/>
</dbReference>
<evidence type="ECO:0000256" key="3">
    <source>
        <dbReference type="ARBA" id="ARBA00023274"/>
    </source>
</evidence>
<dbReference type="GO" id="GO:0006412">
    <property type="term" value="P:translation"/>
    <property type="evidence" value="ECO:0007669"/>
    <property type="project" value="InterPro"/>
</dbReference>
<evidence type="ECO:0000256" key="1">
    <source>
        <dbReference type="ARBA" id="ARBA00007594"/>
    </source>
</evidence>
<dbReference type="SUPFAM" id="SSF55129">
    <property type="entry name" value="Ribosomal protein L30p/L7e"/>
    <property type="match status" value="1"/>
</dbReference>
<proteinExistence type="inferred from homology"/>
<dbReference type="InterPro" id="IPR016082">
    <property type="entry name" value="Ribosomal_uL30_ferredoxin-like"/>
</dbReference>
<dbReference type="HAMAP" id="MF_01371_B">
    <property type="entry name" value="Ribosomal_uL30_B"/>
    <property type="match status" value="1"/>
</dbReference>
<dbReference type="NCBIfam" id="TIGR01308">
    <property type="entry name" value="rpmD_bact"/>
    <property type="match status" value="1"/>
</dbReference>
<dbReference type="PANTHER" id="PTHR15892">
    <property type="entry name" value="MITOCHONDRIAL RIBOSOMAL PROTEIN L30"/>
    <property type="match status" value="1"/>
</dbReference>
<dbReference type="Gene3D" id="3.30.1390.20">
    <property type="entry name" value="Ribosomal protein L30, ferredoxin-like fold domain"/>
    <property type="match status" value="1"/>
</dbReference>
<dbReference type="PANTHER" id="PTHR15892:SF2">
    <property type="entry name" value="LARGE RIBOSOMAL SUBUNIT PROTEIN UL30M"/>
    <property type="match status" value="1"/>
</dbReference>
<dbReference type="InterPro" id="IPR036919">
    <property type="entry name" value="Ribo_uL30_ferredoxin-like_sf"/>
</dbReference>
<name>A0A5J4P7V1_9ZZZZ</name>
<evidence type="ECO:0000259" key="4">
    <source>
        <dbReference type="Pfam" id="PF00327"/>
    </source>
</evidence>
<dbReference type="InterPro" id="IPR005996">
    <property type="entry name" value="Ribosomal_uL30_bac-type"/>
</dbReference>
<comment type="caution">
    <text evidence="5">The sequence shown here is derived from an EMBL/GenBank/DDBJ whole genome shotgun (WGS) entry which is preliminary data.</text>
</comment>
<evidence type="ECO:0000256" key="2">
    <source>
        <dbReference type="ARBA" id="ARBA00022980"/>
    </source>
</evidence>
<organism evidence="5">
    <name type="scientific">termite gut metagenome</name>
    <dbReference type="NCBI Taxonomy" id="433724"/>
    <lineage>
        <taxon>unclassified sequences</taxon>
        <taxon>metagenomes</taxon>
        <taxon>organismal metagenomes</taxon>
    </lineage>
</organism>
<gene>
    <name evidence="5" type="ORF">EZS27_042986</name>
</gene>
<feature type="domain" description="Large ribosomal subunit protein uL30-like ferredoxin-like fold" evidence="4">
    <location>
        <begin position="27"/>
        <end position="77"/>
    </location>
</feature>